<proteinExistence type="predicted"/>
<organism evidence="1 2">
    <name type="scientific">Holotrichia oblita</name>
    <name type="common">Chafer beetle</name>
    <dbReference type="NCBI Taxonomy" id="644536"/>
    <lineage>
        <taxon>Eukaryota</taxon>
        <taxon>Metazoa</taxon>
        <taxon>Ecdysozoa</taxon>
        <taxon>Arthropoda</taxon>
        <taxon>Hexapoda</taxon>
        <taxon>Insecta</taxon>
        <taxon>Pterygota</taxon>
        <taxon>Neoptera</taxon>
        <taxon>Endopterygota</taxon>
        <taxon>Coleoptera</taxon>
        <taxon>Polyphaga</taxon>
        <taxon>Scarabaeiformia</taxon>
        <taxon>Scarabaeidae</taxon>
        <taxon>Melolonthinae</taxon>
        <taxon>Holotrichia</taxon>
    </lineage>
</organism>
<dbReference type="Proteomes" id="UP001056778">
    <property type="component" value="Chromosome 9"/>
</dbReference>
<comment type="caution">
    <text evidence="1">The sequence shown here is derived from an EMBL/GenBank/DDBJ whole genome shotgun (WGS) entry which is preliminary data.</text>
</comment>
<sequence>MSKRKALTDDELRRALEESDDENHVFSNSDVDDDNYVVDSASESEDDYTETASEAEDEQLDSDENEIFHENPSLETSVMILGVHDITANPSIRIGNEPQASTSYIAPTSVRNSGEMGADNVKSPISTELVDVRFEDEPQRSISSTLGNLKRKRVESLQTTPRNKKDLRKRIGILSRASGGRKINLTPKAKKLYTFAKSLRTIARKLDFENATVKERLKQAENFTKTPNFIRSRVNDVTYKFIMSHLEQQSRKSKGRKFSLDDKILALSLMKQSPKGYRLLRKIFALPSRSTLDKLLTKIPFAAGINMSILHTLKDTVAKFTNIQDRFCTVIFDEMALSPGLMYNRKLDVIDGFVDYGNGCRKKAFANHVLGFMARGINRKGKQPVRYYFTQGGMDSIHLKKYLVETIQVLQSIALTIIASTCDQLAANTAVYRKLLEDTELFYRKKKYGKQPVDSLNNLLQKDVIFKMEGVDKTGCWQDISQFYELDVGDDYTKMCNKLTDAHIYQDKMKKMKVNLAAQVFSRSVSSIMRGLVRLGVPNISHTTADTADFLMFCDKLFDSVNGTALTNTDGKSLRTAITETSEHHSFWKNEALITLSSMKFIKQGKIFRPPSVRPFPKAEARKVSRGGPKPGRCRVLTDTPEKEEIENEEAARNMKNKCKVTKKVQVIKRKVFQNDDSSSLEEDEASYSSNDSEDDELEAAESVDIEEQNDVKIENIRDGDYALARVAGKRTEHFYIVEIQKVRGSILELSSNL</sequence>
<evidence type="ECO:0000313" key="1">
    <source>
        <dbReference type="EMBL" id="KAI4455510.1"/>
    </source>
</evidence>
<reference evidence="1" key="1">
    <citation type="submission" date="2022-04" db="EMBL/GenBank/DDBJ databases">
        <title>Chromosome-scale genome assembly of Holotrichia oblita Faldermann.</title>
        <authorList>
            <person name="Rongchong L."/>
        </authorList>
    </citation>
    <scope>NUCLEOTIDE SEQUENCE</scope>
    <source>
        <strain evidence="1">81SQS9</strain>
    </source>
</reference>
<dbReference type="EMBL" id="CM043023">
    <property type="protein sequence ID" value="KAI4455510.1"/>
    <property type="molecule type" value="Genomic_DNA"/>
</dbReference>
<accession>A0ACB9STN0</accession>
<keyword evidence="2" id="KW-1185">Reference proteome</keyword>
<protein>
    <submittedName>
        <fullName evidence="1">Thap domain-containing protein 9</fullName>
    </submittedName>
</protein>
<name>A0ACB9STN0_HOLOL</name>
<evidence type="ECO:0000313" key="2">
    <source>
        <dbReference type="Proteomes" id="UP001056778"/>
    </source>
</evidence>
<gene>
    <name evidence="1" type="ORF">MML48_9g00000485</name>
</gene>